<name>A0A5C6AAR1_9BACT</name>
<dbReference type="InterPro" id="IPR002686">
    <property type="entry name" value="Transposase_17"/>
</dbReference>
<dbReference type="InterPro" id="IPR052715">
    <property type="entry name" value="RAYT_transposase"/>
</dbReference>
<dbReference type="PANTHER" id="PTHR36966:SF1">
    <property type="entry name" value="REP-ASSOCIATED TYROSINE TRANSPOSASE"/>
    <property type="match status" value="1"/>
</dbReference>
<dbReference type="Pfam" id="PF01797">
    <property type="entry name" value="Y1_Tnp"/>
    <property type="match status" value="1"/>
</dbReference>
<dbReference type="SUPFAM" id="SSF143422">
    <property type="entry name" value="Transposase IS200-like"/>
    <property type="match status" value="1"/>
</dbReference>
<accession>A0A5C6AAR1</accession>
<comment type="caution">
    <text evidence="2">The sequence shown here is derived from an EMBL/GenBank/DDBJ whole genome shotgun (WGS) entry which is preliminary data.</text>
</comment>
<dbReference type="Proteomes" id="UP000316213">
    <property type="component" value="Unassembled WGS sequence"/>
</dbReference>
<dbReference type="AlphaFoldDB" id="A0A5C6AAR1"/>
<protein>
    <submittedName>
        <fullName evidence="2">Transposase IS200 like protein</fullName>
    </submittedName>
</protein>
<gene>
    <name evidence="2" type="ORF">Pla100_22630</name>
</gene>
<dbReference type="EMBL" id="SJPM01000004">
    <property type="protein sequence ID" value="TWT97114.1"/>
    <property type="molecule type" value="Genomic_DNA"/>
</dbReference>
<evidence type="ECO:0000313" key="2">
    <source>
        <dbReference type="EMBL" id="TWT97114.1"/>
    </source>
</evidence>
<dbReference type="SMART" id="SM01321">
    <property type="entry name" value="Y1_Tnp"/>
    <property type="match status" value="1"/>
</dbReference>
<dbReference type="GO" id="GO:0006313">
    <property type="term" value="P:DNA transposition"/>
    <property type="evidence" value="ECO:0007669"/>
    <property type="project" value="InterPro"/>
</dbReference>
<dbReference type="GO" id="GO:0043565">
    <property type="term" value="F:sequence-specific DNA binding"/>
    <property type="evidence" value="ECO:0007669"/>
    <property type="project" value="TreeGrafter"/>
</dbReference>
<dbReference type="InterPro" id="IPR036515">
    <property type="entry name" value="Transposase_17_sf"/>
</dbReference>
<dbReference type="GO" id="GO:0004803">
    <property type="term" value="F:transposase activity"/>
    <property type="evidence" value="ECO:0007669"/>
    <property type="project" value="InterPro"/>
</dbReference>
<keyword evidence="3" id="KW-1185">Reference proteome</keyword>
<feature type="domain" description="Transposase IS200-like" evidence="1">
    <location>
        <begin position="94"/>
        <end position="199"/>
    </location>
</feature>
<dbReference type="Gene3D" id="3.30.70.1290">
    <property type="entry name" value="Transposase IS200-like"/>
    <property type="match status" value="1"/>
</dbReference>
<evidence type="ECO:0000313" key="3">
    <source>
        <dbReference type="Proteomes" id="UP000316213"/>
    </source>
</evidence>
<dbReference type="PANTHER" id="PTHR36966">
    <property type="entry name" value="REP-ASSOCIATED TYROSINE TRANSPOSASE"/>
    <property type="match status" value="1"/>
</dbReference>
<reference evidence="2 3" key="1">
    <citation type="submission" date="2019-02" db="EMBL/GenBank/DDBJ databases">
        <title>Deep-cultivation of Planctomycetes and their phenomic and genomic characterization uncovers novel biology.</title>
        <authorList>
            <person name="Wiegand S."/>
            <person name="Jogler M."/>
            <person name="Boedeker C."/>
            <person name="Pinto D."/>
            <person name="Vollmers J."/>
            <person name="Rivas-Marin E."/>
            <person name="Kohn T."/>
            <person name="Peeters S.H."/>
            <person name="Heuer A."/>
            <person name="Rast P."/>
            <person name="Oberbeckmann S."/>
            <person name="Bunk B."/>
            <person name="Jeske O."/>
            <person name="Meyerdierks A."/>
            <person name="Storesund J.E."/>
            <person name="Kallscheuer N."/>
            <person name="Luecker S."/>
            <person name="Lage O.M."/>
            <person name="Pohl T."/>
            <person name="Merkel B.J."/>
            <person name="Hornburger P."/>
            <person name="Mueller R.-W."/>
            <person name="Bruemmer F."/>
            <person name="Labrenz M."/>
            <person name="Spormann A.M."/>
            <person name="Op Den Camp H."/>
            <person name="Overmann J."/>
            <person name="Amann R."/>
            <person name="Jetten M.S.M."/>
            <person name="Mascher T."/>
            <person name="Medema M.H."/>
            <person name="Devos D.P."/>
            <person name="Kaster A.-K."/>
            <person name="Ovreas L."/>
            <person name="Rohde M."/>
            <person name="Galperin M.Y."/>
            <person name="Jogler C."/>
        </authorList>
    </citation>
    <scope>NUCLEOTIDE SEQUENCE [LARGE SCALE GENOMIC DNA]</scope>
    <source>
        <strain evidence="2 3">Pla100</strain>
    </source>
</reference>
<evidence type="ECO:0000259" key="1">
    <source>
        <dbReference type="SMART" id="SM01321"/>
    </source>
</evidence>
<sequence length="216" mass="25988">MIWNVFDREAESRITARNLPHVDQPNALTFVTMRLGDSMPRNVIAKWHQEVEAWLRQHKLDNRSVDEVMRCESVDMNLKNELRQFHQRKWHGHLDDCHGECWLRRPELADEVGRSILHFNADRYDVERFVVMPNHVHVLIQMRSGFDLRKTFREIQRFSARLINKILEREGQLWQGEPFDHVVRSENQFGYLQGYIRDNPKKANLREGEFLLWECE</sequence>
<proteinExistence type="predicted"/>
<organism evidence="2 3">
    <name type="scientific">Neorhodopirellula pilleata</name>
    <dbReference type="NCBI Taxonomy" id="2714738"/>
    <lineage>
        <taxon>Bacteria</taxon>
        <taxon>Pseudomonadati</taxon>
        <taxon>Planctomycetota</taxon>
        <taxon>Planctomycetia</taxon>
        <taxon>Pirellulales</taxon>
        <taxon>Pirellulaceae</taxon>
        <taxon>Neorhodopirellula</taxon>
    </lineage>
</organism>